<comment type="caution">
    <text evidence="1">The sequence shown here is derived from an EMBL/GenBank/DDBJ whole genome shotgun (WGS) entry which is preliminary data.</text>
</comment>
<accession>A0A0A3A463</accession>
<organism evidence="1 2">
    <name type="scientific">Gallibacterium anatis 4895</name>
    <dbReference type="NCBI Taxonomy" id="1396510"/>
    <lineage>
        <taxon>Bacteria</taxon>
        <taxon>Pseudomonadati</taxon>
        <taxon>Pseudomonadota</taxon>
        <taxon>Gammaproteobacteria</taxon>
        <taxon>Pasteurellales</taxon>
        <taxon>Pasteurellaceae</taxon>
        <taxon>Gallibacterium</taxon>
    </lineage>
</organism>
<dbReference type="Proteomes" id="UP000030554">
    <property type="component" value="Unassembled WGS sequence"/>
</dbReference>
<dbReference type="EMBL" id="JPJQ01000001">
    <property type="protein sequence ID" value="KGQ64086.1"/>
    <property type="molecule type" value="Genomic_DNA"/>
</dbReference>
<dbReference type="RefSeq" id="WP_021462024.1">
    <property type="nucleotide sequence ID" value="NZ_JPJQ01000001.1"/>
</dbReference>
<dbReference type="AlphaFoldDB" id="A0A0A3A463"/>
<dbReference type="Pfam" id="PF11358">
    <property type="entry name" value="DUF3158"/>
    <property type="match status" value="1"/>
</dbReference>
<reference evidence="1 2" key="1">
    <citation type="submission" date="2014-07" db="EMBL/GenBank/DDBJ databases">
        <title>Chaperone-usher fimbriae in a diverse selection of Gallibacterium genomes.</title>
        <authorList>
            <person name="Kudirkiene E."/>
            <person name="Bager R.J."/>
            <person name="Johnson T.J."/>
            <person name="Bojesen A.M."/>
        </authorList>
    </citation>
    <scope>NUCLEOTIDE SEQUENCE [LARGE SCALE GENOMIC DNA]</scope>
    <source>
        <strain evidence="1 2">4895</strain>
    </source>
</reference>
<evidence type="ECO:0000313" key="1">
    <source>
        <dbReference type="EMBL" id="KGQ64086.1"/>
    </source>
</evidence>
<gene>
    <name evidence="1" type="ORF">IO48_00310</name>
</gene>
<evidence type="ECO:0000313" key="2">
    <source>
        <dbReference type="Proteomes" id="UP000030554"/>
    </source>
</evidence>
<name>A0A0A3A463_9PAST</name>
<dbReference type="InterPro" id="IPR021502">
    <property type="entry name" value="DUF3158"/>
</dbReference>
<proteinExistence type="predicted"/>
<evidence type="ECO:0008006" key="3">
    <source>
        <dbReference type="Google" id="ProtNLM"/>
    </source>
</evidence>
<sequence>MTEQQKPEHYQALTKEDYQKLIFDSPLNIGLKTLFSPIHSTNEYKILAQYIFDARNELFNLAKSMREKARQHPMKHVPLFFVVDYQNSSGGKFLRWRNQDQKRNGKPAWEQIVSNKDIPIEIRRSLVALEKDRIAFNAQMSVLNFILRQARECEEKINEVDSLFQEEL</sequence>
<protein>
    <recommendedName>
        <fullName evidence="3">DUF3158 family protein</fullName>
    </recommendedName>
</protein>